<evidence type="ECO:0000259" key="2">
    <source>
        <dbReference type="Pfam" id="PF22936"/>
    </source>
</evidence>
<evidence type="ECO:0008006" key="5">
    <source>
        <dbReference type="Google" id="ProtNLM"/>
    </source>
</evidence>
<reference evidence="3 4" key="1">
    <citation type="submission" date="2024-01" db="EMBL/GenBank/DDBJ databases">
        <title>The complete chloroplast genome sequence of Lithospermum erythrorhizon: insights into the phylogenetic relationship among Boraginaceae species and the maternal lineages of purple gromwells.</title>
        <authorList>
            <person name="Okada T."/>
            <person name="Watanabe K."/>
        </authorList>
    </citation>
    <scope>NUCLEOTIDE SEQUENCE [LARGE SCALE GENOMIC DNA]</scope>
</reference>
<name>A0AAV3QUV2_LITER</name>
<dbReference type="InterPro" id="IPR054722">
    <property type="entry name" value="PolX-like_BBD"/>
</dbReference>
<sequence>MFTALDRSVNHSMKLGNNSRLNVAGKGVVKIMLKGVSYAIGEVYYVPDLKNKLLSVGQLQEKGSTVIFKNGKCNIQHPRRGEIVEADMSLNRMFIVFSEEECREQQQGECLQTTSNESFKLWHEIFGHLNTKGMHTLQSKKLVSGLLSFKIEEDTCADCLTGK</sequence>
<evidence type="ECO:0000313" key="3">
    <source>
        <dbReference type="EMBL" id="GAA0167815.1"/>
    </source>
</evidence>
<keyword evidence="4" id="KW-1185">Reference proteome</keyword>
<evidence type="ECO:0000313" key="4">
    <source>
        <dbReference type="Proteomes" id="UP001454036"/>
    </source>
</evidence>
<protein>
    <recommendedName>
        <fullName evidence="5">GAG-pre-integrase domain-containing protein</fullName>
    </recommendedName>
</protein>
<proteinExistence type="predicted"/>
<comment type="caution">
    <text evidence="3">The sequence shown here is derived from an EMBL/GenBank/DDBJ whole genome shotgun (WGS) entry which is preliminary data.</text>
</comment>
<dbReference type="Pfam" id="PF22936">
    <property type="entry name" value="Pol_BBD"/>
    <property type="match status" value="1"/>
</dbReference>
<dbReference type="AlphaFoldDB" id="A0AAV3QUV2"/>
<organism evidence="3 4">
    <name type="scientific">Lithospermum erythrorhizon</name>
    <name type="common">Purple gromwell</name>
    <name type="synonym">Lithospermum officinale var. erythrorhizon</name>
    <dbReference type="NCBI Taxonomy" id="34254"/>
    <lineage>
        <taxon>Eukaryota</taxon>
        <taxon>Viridiplantae</taxon>
        <taxon>Streptophyta</taxon>
        <taxon>Embryophyta</taxon>
        <taxon>Tracheophyta</taxon>
        <taxon>Spermatophyta</taxon>
        <taxon>Magnoliopsida</taxon>
        <taxon>eudicotyledons</taxon>
        <taxon>Gunneridae</taxon>
        <taxon>Pentapetalae</taxon>
        <taxon>asterids</taxon>
        <taxon>lamiids</taxon>
        <taxon>Boraginales</taxon>
        <taxon>Boraginaceae</taxon>
        <taxon>Boraginoideae</taxon>
        <taxon>Lithospermeae</taxon>
        <taxon>Lithospermum</taxon>
    </lineage>
</organism>
<dbReference type="EMBL" id="BAABME010006239">
    <property type="protein sequence ID" value="GAA0167815.1"/>
    <property type="molecule type" value="Genomic_DNA"/>
</dbReference>
<evidence type="ECO:0000259" key="1">
    <source>
        <dbReference type="Pfam" id="PF13976"/>
    </source>
</evidence>
<dbReference type="InterPro" id="IPR025724">
    <property type="entry name" value="GAG-pre-integrase_dom"/>
</dbReference>
<gene>
    <name evidence="3" type="ORF">LIER_22663</name>
</gene>
<dbReference type="Pfam" id="PF13976">
    <property type="entry name" value="gag_pre-integrs"/>
    <property type="match status" value="1"/>
</dbReference>
<feature type="domain" description="GAG-pre-integrase" evidence="1">
    <location>
        <begin position="109"/>
        <end position="163"/>
    </location>
</feature>
<feature type="domain" description="Retrovirus-related Pol polyprotein from transposon TNT 1-94-like beta-barrel" evidence="2">
    <location>
        <begin position="1"/>
        <end position="63"/>
    </location>
</feature>
<accession>A0AAV3QUV2</accession>
<dbReference type="Proteomes" id="UP001454036">
    <property type="component" value="Unassembled WGS sequence"/>
</dbReference>